<name>A0A517NKI9_9BACT</name>
<evidence type="ECO:0000313" key="3">
    <source>
        <dbReference type="Proteomes" id="UP000318538"/>
    </source>
</evidence>
<dbReference type="EMBL" id="CP036525">
    <property type="protein sequence ID" value="QDT07655.1"/>
    <property type="molecule type" value="Genomic_DNA"/>
</dbReference>
<dbReference type="RefSeq" id="WP_246146347.1">
    <property type="nucleotide sequence ID" value="NZ_CP036525.1"/>
</dbReference>
<sequence length="174" mass="18372">MPKSSQDASAGPSPHTTGASSATEPGAPGAAENEPTSRPSAPRESAACETTHPAFAELDQELNRLQRAIRLAIQDQLAKLTGQSMGSLKENRDLADAIHRLLDSHGLRVRCVECGHPAILRVSPRGGTAKGAFVFDHSIDGRRTFHGGRGTVPEIRLVAKPPRKKRASGTTSVA</sequence>
<dbReference type="Proteomes" id="UP000318538">
    <property type="component" value="Chromosome"/>
</dbReference>
<dbReference type="AlphaFoldDB" id="A0A517NKI9"/>
<organism evidence="2 3">
    <name type="scientific">Rubripirellula lacrimiformis</name>
    <dbReference type="NCBI Taxonomy" id="1930273"/>
    <lineage>
        <taxon>Bacteria</taxon>
        <taxon>Pseudomonadati</taxon>
        <taxon>Planctomycetota</taxon>
        <taxon>Planctomycetia</taxon>
        <taxon>Pirellulales</taxon>
        <taxon>Pirellulaceae</taxon>
        <taxon>Rubripirellula</taxon>
    </lineage>
</organism>
<accession>A0A517NKI9</accession>
<keyword evidence="3" id="KW-1185">Reference proteome</keyword>
<evidence type="ECO:0000313" key="2">
    <source>
        <dbReference type="EMBL" id="QDT07655.1"/>
    </source>
</evidence>
<evidence type="ECO:0000256" key="1">
    <source>
        <dbReference type="SAM" id="MobiDB-lite"/>
    </source>
</evidence>
<gene>
    <name evidence="2" type="ORF">K227x_60830</name>
</gene>
<reference evidence="2 3" key="1">
    <citation type="submission" date="2019-02" db="EMBL/GenBank/DDBJ databases">
        <title>Deep-cultivation of Planctomycetes and their phenomic and genomic characterization uncovers novel biology.</title>
        <authorList>
            <person name="Wiegand S."/>
            <person name="Jogler M."/>
            <person name="Boedeker C."/>
            <person name="Pinto D."/>
            <person name="Vollmers J."/>
            <person name="Rivas-Marin E."/>
            <person name="Kohn T."/>
            <person name="Peeters S.H."/>
            <person name="Heuer A."/>
            <person name="Rast P."/>
            <person name="Oberbeckmann S."/>
            <person name="Bunk B."/>
            <person name="Jeske O."/>
            <person name="Meyerdierks A."/>
            <person name="Storesund J.E."/>
            <person name="Kallscheuer N."/>
            <person name="Luecker S."/>
            <person name="Lage O.M."/>
            <person name="Pohl T."/>
            <person name="Merkel B.J."/>
            <person name="Hornburger P."/>
            <person name="Mueller R.-W."/>
            <person name="Bruemmer F."/>
            <person name="Labrenz M."/>
            <person name="Spormann A.M."/>
            <person name="Op den Camp H."/>
            <person name="Overmann J."/>
            <person name="Amann R."/>
            <person name="Jetten M.S.M."/>
            <person name="Mascher T."/>
            <person name="Medema M.H."/>
            <person name="Devos D.P."/>
            <person name="Kaster A.-K."/>
            <person name="Ovreas L."/>
            <person name="Rohde M."/>
            <person name="Galperin M.Y."/>
            <person name="Jogler C."/>
        </authorList>
    </citation>
    <scope>NUCLEOTIDE SEQUENCE [LARGE SCALE GENOMIC DNA]</scope>
    <source>
        <strain evidence="2 3">K22_7</strain>
    </source>
</reference>
<protein>
    <submittedName>
        <fullName evidence="2">Uncharacterized protein</fullName>
    </submittedName>
</protein>
<proteinExistence type="predicted"/>
<dbReference type="KEGG" id="rlc:K227x_60830"/>
<feature type="compositionally biased region" description="Polar residues" evidence="1">
    <location>
        <begin position="1"/>
        <end position="23"/>
    </location>
</feature>
<feature type="region of interest" description="Disordered" evidence="1">
    <location>
        <begin position="1"/>
        <end position="49"/>
    </location>
</feature>